<dbReference type="EMBL" id="SDAM02000132">
    <property type="protein sequence ID" value="KAH6827995.1"/>
    <property type="molecule type" value="Genomic_DNA"/>
</dbReference>
<reference evidence="1 2" key="1">
    <citation type="journal article" date="2021" name="Nat. Commun.">
        <title>Incipient diploidization of the medicinal plant Perilla within 10,000 years.</title>
        <authorList>
            <person name="Zhang Y."/>
            <person name="Shen Q."/>
            <person name="Leng L."/>
            <person name="Zhang D."/>
            <person name="Chen S."/>
            <person name="Shi Y."/>
            <person name="Ning Z."/>
            <person name="Chen S."/>
        </authorList>
    </citation>
    <scope>NUCLEOTIDE SEQUENCE [LARGE SCALE GENOMIC DNA]</scope>
    <source>
        <strain evidence="2">cv. PC099</strain>
    </source>
</reference>
<protein>
    <submittedName>
        <fullName evidence="1">Uncharacterized protein</fullName>
    </submittedName>
</protein>
<dbReference type="AlphaFoldDB" id="A0AAD4P6S2"/>
<accession>A0AAD4P6S2</accession>
<sequence length="120" mass="13466">MTEPRSSKPISIATNEDGVLEFSGEVSAFDRRISDGSMGLLRTLTAHVSWLVSEVCFTEQSSSAEDDEILAALMADLDRNGDFCFSCFLPENVAVENWRYYVKKMLNTLRGNNIFKNCIQ</sequence>
<evidence type="ECO:0000313" key="2">
    <source>
        <dbReference type="Proteomes" id="UP001190926"/>
    </source>
</evidence>
<name>A0AAD4P6S2_PERFH</name>
<proteinExistence type="predicted"/>
<keyword evidence="2" id="KW-1185">Reference proteome</keyword>
<gene>
    <name evidence="1" type="ORF">C2S53_015158</name>
</gene>
<organism evidence="1 2">
    <name type="scientific">Perilla frutescens var. hirtella</name>
    <name type="common">Perilla citriodora</name>
    <name type="synonym">Perilla setoyensis</name>
    <dbReference type="NCBI Taxonomy" id="608512"/>
    <lineage>
        <taxon>Eukaryota</taxon>
        <taxon>Viridiplantae</taxon>
        <taxon>Streptophyta</taxon>
        <taxon>Embryophyta</taxon>
        <taxon>Tracheophyta</taxon>
        <taxon>Spermatophyta</taxon>
        <taxon>Magnoliopsida</taxon>
        <taxon>eudicotyledons</taxon>
        <taxon>Gunneridae</taxon>
        <taxon>Pentapetalae</taxon>
        <taxon>asterids</taxon>
        <taxon>lamiids</taxon>
        <taxon>Lamiales</taxon>
        <taxon>Lamiaceae</taxon>
        <taxon>Nepetoideae</taxon>
        <taxon>Elsholtzieae</taxon>
        <taxon>Perilla</taxon>
    </lineage>
</organism>
<dbReference type="Proteomes" id="UP001190926">
    <property type="component" value="Unassembled WGS sequence"/>
</dbReference>
<evidence type="ECO:0000313" key="1">
    <source>
        <dbReference type="EMBL" id="KAH6827995.1"/>
    </source>
</evidence>
<comment type="caution">
    <text evidence="1">The sequence shown here is derived from an EMBL/GenBank/DDBJ whole genome shotgun (WGS) entry which is preliminary data.</text>
</comment>